<evidence type="ECO:0000313" key="5">
    <source>
        <dbReference type="EMBL" id="HIW02596.1"/>
    </source>
</evidence>
<evidence type="ECO:0000259" key="3">
    <source>
        <dbReference type="Pfam" id="PF00501"/>
    </source>
</evidence>
<comment type="similarity">
    <text evidence="1">Belongs to the ATP-dependent AMP-binding enzyme family.</text>
</comment>
<feature type="domain" description="AMP-binding enzyme C-terminal" evidence="4">
    <location>
        <begin position="414"/>
        <end position="489"/>
    </location>
</feature>
<proteinExistence type="inferred from homology"/>
<organism evidence="5 6">
    <name type="scientific">Candidatus Protoclostridium stercorigallinarum</name>
    <dbReference type="NCBI Taxonomy" id="2838741"/>
    <lineage>
        <taxon>Bacteria</taxon>
        <taxon>Bacillati</taxon>
        <taxon>Bacillota</taxon>
        <taxon>Clostridia</taxon>
        <taxon>Candidatus Protoclostridium</taxon>
    </lineage>
</organism>
<dbReference type="Proteomes" id="UP000823990">
    <property type="component" value="Unassembled WGS sequence"/>
</dbReference>
<dbReference type="InterPro" id="IPR020845">
    <property type="entry name" value="AMP-binding_CS"/>
</dbReference>
<dbReference type="InterPro" id="IPR000873">
    <property type="entry name" value="AMP-dep_synth/lig_dom"/>
</dbReference>
<sequence>MKIPEEKIRQCSIALYGYLRKAALEDKDRAYLVTDKKTFTYGEAFAVVNGLAADLAARRIKKGDIVAVRAVRCPETVFISLAMSALGAVAVLTDPHFGVREYIAQSGVDIAPRYYISDETGEWRVEAGSGSEGAALSFRADGGAAEPTTDISPDDPFMVIFTSGSTGKSKAVVLSHKNCISNPADAMPLFEEDKNDVAISLLPLNHVFGFAVIACATFCGHPVVFPEDLSVDGILKTIQKYGVSVIYSVPTLFLDMLADGRHKSYDISSLRLGLMAGGPFTADQMRYIEGELGLRLMPGYGMSECVGVSTMRYRDGVEERAAGVGRLYPMTEAFILDENGAEVGIGAEGEICVRGMTLFLGYYNDEEATRAVVDSEGRLHTGDLGYMDGNGILHVSGRKKDIIIRGGENISAGKIENALLSLPDVYQAAVVGVKDDRFGEVPCAAVIPVRGCSPDESSLKKALAGALSGHEIPERIIVTDVFPKTSSGKTDKLKIKEMFAWKA</sequence>
<evidence type="ECO:0000313" key="6">
    <source>
        <dbReference type="Proteomes" id="UP000823990"/>
    </source>
</evidence>
<gene>
    <name evidence="5" type="ORF">H9892_04585</name>
</gene>
<dbReference type="PANTHER" id="PTHR43201:SF5">
    <property type="entry name" value="MEDIUM-CHAIN ACYL-COA LIGASE ACSF2, MITOCHONDRIAL"/>
    <property type="match status" value="1"/>
</dbReference>
<dbReference type="Pfam" id="PF00501">
    <property type="entry name" value="AMP-binding"/>
    <property type="match status" value="1"/>
</dbReference>
<comment type="caution">
    <text evidence="5">The sequence shown here is derived from an EMBL/GenBank/DDBJ whole genome shotgun (WGS) entry which is preliminary data.</text>
</comment>
<dbReference type="Gene3D" id="3.30.300.30">
    <property type="match status" value="1"/>
</dbReference>
<dbReference type="PANTHER" id="PTHR43201">
    <property type="entry name" value="ACYL-COA SYNTHETASE"/>
    <property type="match status" value="1"/>
</dbReference>
<accession>A0A9D1Q0F2</accession>
<dbReference type="GO" id="GO:0031956">
    <property type="term" value="F:medium-chain fatty acid-CoA ligase activity"/>
    <property type="evidence" value="ECO:0007669"/>
    <property type="project" value="TreeGrafter"/>
</dbReference>
<keyword evidence="2 5" id="KW-0436">Ligase</keyword>
<evidence type="ECO:0000259" key="4">
    <source>
        <dbReference type="Pfam" id="PF13193"/>
    </source>
</evidence>
<dbReference type="InterPro" id="IPR025110">
    <property type="entry name" value="AMP-bd_C"/>
</dbReference>
<dbReference type="InterPro" id="IPR045851">
    <property type="entry name" value="AMP-bd_C_sf"/>
</dbReference>
<dbReference type="Pfam" id="PF13193">
    <property type="entry name" value="AMP-binding_C"/>
    <property type="match status" value="1"/>
</dbReference>
<dbReference type="PROSITE" id="PS00455">
    <property type="entry name" value="AMP_BINDING"/>
    <property type="match status" value="1"/>
</dbReference>
<dbReference type="CDD" id="cd04433">
    <property type="entry name" value="AFD_class_I"/>
    <property type="match status" value="1"/>
</dbReference>
<evidence type="ECO:0000256" key="2">
    <source>
        <dbReference type="ARBA" id="ARBA00022598"/>
    </source>
</evidence>
<dbReference type="SUPFAM" id="SSF56801">
    <property type="entry name" value="Acetyl-CoA synthetase-like"/>
    <property type="match status" value="1"/>
</dbReference>
<dbReference type="Gene3D" id="3.40.50.12780">
    <property type="entry name" value="N-terminal domain of ligase-like"/>
    <property type="match status" value="1"/>
</dbReference>
<dbReference type="GO" id="GO:0006631">
    <property type="term" value="P:fatty acid metabolic process"/>
    <property type="evidence" value="ECO:0007669"/>
    <property type="project" value="TreeGrafter"/>
</dbReference>
<dbReference type="EMBL" id="DXHS01000071">
    <property type="protein sequence ID" value="HIW02596.1"/>
    <property type="molecule type" value="Genomic_DNA"/>
</dbReference>
<evidence type="ECO:0000256" key="1">
    <source>
        <dbReference type="ARBA" id="ARBA00006432"/>
    </source>
</evidence>
<protein>
    <submittedName>
        <fullName evidence="5">Acyl--CoA ligase</fullName>
    </submittedName>
</protein>
<dbReference type="AlphaFoldDB" id="A0A9D1Q0F2"/>
<feature type="domain" description="AMP-dependent synthetase/ligase" evidence="3">
    <location>
        <begin position="20"/>
        <end position="363"/>
    </location>
</feature>
<dbReference type="InterPro" id="IPR042099">
    <property type="entry name" value="ANL_N_sf"/>
</dbReference>
<reference evidence="5" key="1">
    <citation type="journal article" date="2021" name="PeerJ">
        <title>Extensive microbial diversity within the chicken gut microbiome revealed by metagenomics and culture.</title>
        <authorList>
            <person name="Gilroy R."/>
            <person name="Ravi A."/>
            <person name="Getino M."/>
            <person name="Pursley I."/>
            <person name="Horton D.L."/>
            <person name="Alikhan N.F."/>
            <person name="Baker D."/>
            <person name="Gharbi K."/>
            <person name="Hall N."/>
            <person name="Watson M."/>
            <person name="Adriaenssens E.M."/>
            <person name="Foster-Nyarko E."/>
            <person name="Jarju S."/>
            <person name="Secka A."/>
            <person name="Antonio M."/>
            <person name="Oren A."/>
            <person name="Chaudhuri R.R."/>
            <person name="La Ragione R."/>
            <person name="Hildebrand F."/>
            <person name="Pallen M.J."/>
        </authorList>
    </citation>
    <scope>NUCLEOTIDE SEQUENCE</scope>
    <source>
        <strain evidence="5">12435</strain>
    </source>
</reference>
<reference evidence="5" key="2">
    <citation type="submission" date="2021-04" db="EMBL/GenBank/DDBJ databases">
        <authorList>
            <person name="Gilroy R."/>
        </authorList>
    </citation>
    <scope>NUCLEOTIDE SEQUENCE</scope>
    <source>
        <strain evidence="5">12435</strain>
    </source>
</reference>
<name>A0A9D1Q0F2_9FIRM</name>